<dbReference type="AlphaFoldDB" id="A0A2R5GLX8"/>
<protein>
    <submittedName>
        <fullName evidence="2">Uncharacterized protein</fullName>
    </submittedName>
</protein>
<dbReference type="Gene3D" id="3.80.10.10">
    <property type="entry name" value="Ribonuclease Inhibitor"/>
    <property type="match status" value="1"/>
</dbReference>
<dbReference type="Proteomes" id="UP000241890">
    <property type="component" value="Unassembled WGS sequence"/>
</dbReference>
<name>A0A2R5GLX8_9STRA</name>
<sequence>MEREAAAAALSRLVAGARLGGGDASELSRLGSRVRSLGTRVEACARLGDDCLREQPRSVRSVRCFRDVLAGIQEELEACDRLCKRLRLGGSCCHGADKGKNCEICMAKFGRLQGPFADAPDGVEVGDAMYRSLPRLKRRKVGVNAASPVATEQVTLSMDQLYHELDRISTALNEFDESLHACADQCERLEKDLRFLCKIVPGAKEALQQDQEATKLREQQQLEQNENASFVRPTSNGGSQPPFFHIVWLDLGLFPLAIAAYDPKRFGDDKDLARRRVEESLGTRKKRMRIIGADTLRVVRQLARTILFRVTGRKYEIVDIQQEVDGEMLPRKDTDSLRALAEAGAERSFSKMIVLQARLHYKNHKDGLRKRTLLGTAQDLMKKRADWSQQLKEELDIVVRIPPPAEIAMQDETWVEERKHLPSGSGPQRHPDGAANLCALGMDAKDLCLVLPSVFMSEARAKKLDISLNALSSLAPRLPRSLACIDGLRELDLSGTGLGPSELVDCLEALPVRLEVLALSHLPIFGSVIGSSEALAAAVDRLSMLRVLRLNDSIEHTSEPVKAYGPRVARLDVLDFSHCKDFLQDTADIKHLLQQANDAHEMDLLDISHCDLDPVVGKEILGARGIARRLNLNGNSRICQIASNGDFMADLLGGTWTELRITDVNVFDWKRFVDLLSASPHLDFLRIKAAHVLVSGFAEHMECDEAPAPFFAEASSAQAETGLLGYVWNNGKQSALDIRFR</sequence>
<comment type="caution">
    <text evidence="2">The sequence shown here is derived from an EMBL/GenBank/DDBJ whole genome shotgun (WGS) entry which is preliminary data.</text>
</comment>
<dbReference type="InterPro" id="IPR032675">
    <property type="entry name" value="LRR_dom_sf"/>
</dbReference>
<evidence type="ECO:0000313" key="2">
    <source>
        <dbReference type="EMBL" id="GBG29291.1"/>
    </source>
</evidence>
<gene>
    <name evidence="2" type="ORF">FCC1311_055132</name>
</gene>
<evidence type="ECO:0000313" key="3">
    <source>
        <dbReference type="Proteomes" id="UP000241890"/>
    </source>
</evidence>
<feature type="region of interest" description="Disordered" evidence="1">
    <location>
        <begin position="217"/>
        <end position="236"/>
    </location>
</feature>
<dbReference type="EMBL" id="BEYU01000055">
    <property type="protein sequence ID" value="GBG29291.1"/>
    <property type="molecule type" value="Genomic_DNA"/>
</dbReference>
<organism evidence="2 3">
    <name type="scientific">Hondaea fermentalgiana</name>
    <dbReference type="NCBI Taxonomy" id="2315210"/>
    <lineage>
        <taxon>Eukaryota</taxon>
        <taxon>Sar</taxon>
        <taxon>Stramenopiles</taxon>
        <taxon>Bigyra</taxon>
        <taxon>Labyrinthulomycetes</taxon>
        <taxon>Thraustochytrida</taxon>
        <taxon>Thraustochytriidae</taxon>
        <taxon>Hondaea</taxon>
    </lineage>
</organism>
<reference evidence="2 3" key="1">
    <citation type="submission" date="2017-12" db="EMBL/GenBank/DDBJ databases">
        <title>Sequencing, de novo assembly and annotation of complete genome of a new Thraustochytrid species, strain FCC1311.</title>
        <authorList>
            <person name="Sedici K."/>
            <person name="Godart F."/>
            <person name="Aiese Cigliano R."/>
            <person name="Sanseverino W."/>
            <person name="Barakat M."/>
            <person name="Ortet P."/>
            <person name="Marechal E."/>
            <person name="Cagnac O."/>
            <person name="Amato A."/>
        </authorList>
    </citation>
    <scope>NUCLEOTIDE SEQUENCE [LARGE SCALE GENOMIC DNA]</scope>
</reference>
<dbReference type="SUPFAM" id="SSF52047">
    <property type="entry name" value="RNI-like"/>
    <property type="match status" value="1"/>
</dbReference>
<evidence type="ECO:0000256" key="1">
    <source>
        <dbReference type="SAM" id="MobiDB-lite"/>
    </source>
</evidence>
<accession>A0A2R5GLX8</accession>
<proteinExistence type="predicted"/>
<keyword evidence="3" id="KW-1185">Reference proteome</keyword>
<dbReference type="InParanoid" id="A0A2R5GLX8"/>